<dbReference type="CDD" id="cd08955">
    <property type="entry name" value="KR_2_FAS_SDR_x"/>
    <property type="match status" value="1"/>
</dbReference>
<dbReference type="SMART" id="SM00822">
    <property type="entry name" value="PKS_KR"/>
    <property type="match status" value="1"/>
</dbReference>
<feature type="domain" description="Ketosynthase family 3 (KS3)" evidence="6">
    <location>
        <begin position="97"/>
        <end position="511"/>
    </location>
</feature>
<dbReference type="InterPro" id="IPR001031">
    <property type="entry name" value="Thioesterase"/>
</dbReference>
<dbReference type="Pfam" id="PF00975">
    <property type="entry name" value="Thioesterase"/>
    <property type="match status" value="1"/>
</dbReference>
<proteinExistence type="predicted"/>
<protein>
    <recommendedName>
        <fullName evidence="9">Polyketide synthase</fullName>
    </recommendedName>
</protein>
<dbReference type="Pfam" id="PF16197">
    <property type="entry name" value="KAsynt_C_assoc"/>
    <property type="match status" value="1"/>
</dbReference>
<dbReference type="Proteomes" id="UP000636960">
    <property type="component" value="Unassembled WGS sequence"/>
</dbReference>
<dbReference type="PANTHER" id="PTHR43775">
    <property type="entry name" value="FATTY ACID SYNTHASE"/>
    <property type="match status" value="1"/>
</dbReference>
<dbReference type="PANTHER" id="PTHR43775:SF37">
    <property type="entry name" value="SI:DKEY-61P9.11"/>
    <property type="match status" value="1"/>
</dbReference>
<dbReference type="Pfam" id="PF08659">
    <property type="entry name" value="KR"/>
    <property type="match status" value="1"/>
</dbReference>
<feature type="region of interest" description="Disordered" evidence="4">
    <location>
        <begin position="1442"/>
        <end position="1499"/>
    </location>
</feature>
<reference evidence="7" key="1">
    <citation type="submission" date="2021-01" db="EMBL/GenBank/DDBJ databases">
        <title>Whole genome shotgun sequence of Actinoplanes rishiriensis NBRC 108556.</title>
        <authorList>
            <person name="Komaki H."/>
            <person name="Tamura T."/>
        </authorList>
    </citation>
    <scope>NUCLEOTIDE SEQUENCE</scope>
    <source>
        <strain evidence="7">NBRC 108556</strain>
    </source>
</reference>
<dbReference type="SUPFAM" id="SSF52151">
    <property type="entry name" value="FabD/lysophospholipase-like"/>
    <property type="match status" value="1"/>
</dbReference>
<dbReference type="SUPFAM" id="SSF47336">
    <property type="entry name" value="ACP-like"/>
    <property type="match status" value="2"/>
</dbReference>
<keyword evidence="3" id="KW-0808">Transferase</keyword>
<dbReference type="InterPro" id="IPR006162">
    <property type="entry name" value="Ppantetheine_attach_site"/>
</dbReference>
<dbReference type="EMBL" id="BOMV01000057">
    <property type="protein sequence ID" value="GIE97632.1"/>
    <property type="molecule type" value="Genomic_DNA"/>
</dbReference>
<comment type="caution">
    <text evidence="7">The sequence shown here is derived from an EMBL/GenBank/DDBJ whole genome shotgun (WGS) entry which is preliminary data.</text>
</comment>
<dbReference type="SMART" id="SM00825">
    <property type="entry name" value="PKS_KS"/>
    <property type="match status" value="1"/>
</dbReference>
<evidence type="ECO:0000256" key="4">
    <source>
        <dbReference type="SAM" id="MobiDB-lite"/>
    </source>
</evidence>
<dbReference type="Gene3D" id="3.30.70.250">
    <property type="entry name" value="Malonyl-CoA ACP transacylase, ACP-binding"/>
    <property type="match status" value="1"/>
</dbReference>
<dbReference type="FunFam" id="3.40.47.10:FF:000019">
    <property type="entry name" value="Polyketide synthase type I"/>
    <property type="match status" value="1"/>
</dbReference>
<evidence type="ECO:0000313" key="7">
    <source>
        <dbReference type="EMBL" id="GIE97632.1"/>
    </source>
</evidence>
<evidence type="ECO:0000313" key="8">
    <source>
        <dbReference type="Proteomes" id="UP000636960"/>
    </source>
</evidence>
<dbReference type="Pfam" id="PF02801">
    <property type="entry name" value="Ketoacyl-synt_C"/>
    <property type="match status" value="1"/>
</dbReference>
<evidence type="ECO:0000256" key="1">
    <source>
        <dbReference type="ARBA" id="ARBA00022450"/>
    </source>
</evidence>
<dbReference type="GO" id="GO:0005886">
    <property type="term" value="C:plasma membrane"/>
    <property type="evidence" value="ECO:0007669"/>
    <property type="project" value="TreeGrafter"/>
</dbReference>
<dbReference type="InterPro" id="IPR020841">
    <property type="entry name" value="PKS_Beta-ketoAc_synthase_dom"/>
</dbReference>
<feature type="compositionally biased region" description="Gly residues" evidence="4">
    <location>
        <begin position="1458"/>
        <end position="1481"/>
    </location>
</feature>
<feature type="domain" description="Carrier" evidence="5">
    <location>
        <begin position="1368"/>
        <end position="1442"/>
    </location>
</feature>
<dbReference type="PROSITE" id="PS00012">
    <property type="entry name" value="PHOSPHOPANTETHEINE"/>
    <property type="match status" value="1"/>
</dbReference>
<dbReference type="InterPro" id="IPR016039">
    <property type="entry name" value="Thiolase-like"/>
</dbReference>
<dbReference type="InterPro" id="IPR032821">
    <property type="entry name" value="PKS_assoc"/>
</dbReference>
<dbReference type="PROSITE" id="PS52004">
    <property type="entry name" value="KS3_2"/>
    <property type="match status" value="1"/>
</dbReference>
<dbReference type="InterPro" id="IPR009081">
    <property type="entry name" value="PP-bd_ACP"/>
</dbReference>
<evidence type="ECO:0008006" key="9">
    <source>
        <dbReference type="Google" id="ProtNLM"/>
    </source>
</evidence>
<dbReference type="InterPro" id="IPR014031">
    <property type="entry name" value="Ketoacyl_synth_C"/>
</dbReference>
<dbReference type="CDD" id="cd00833">
    <property type="entry name" value="PKS"/>
    <property type="match status" value="1"/>
</dbReference>
<dbReference type="InterPro" id="IPR020806">
    <property type="entry name" value="PKS_PP-bd"/>
</dbReference>
<dbReference type="PROSITE" id="PS00606">
    <property type="entry name" value="KS3_1"/>
    <property type="match status" value="1"/>
</dbReference>
<dbReference type="Pfam" id="PF00698">
    <property type="entry name" value="Acyl_transf_1"/>
    <property type="match status" value="1"/>
</dbReference>
<dbReference type="InterPro" id="IPR014043">
    <property type="entry name" value="Acyl_transferase_dom"/>
</dbReference>
<keyword evidence="1" id="KW-0596">Phosphopantetheine</keyword>
<dbReference type="InterPro" id="IPR057326">
    <property type="entry name" value="KR_dom"/>
</dbReference>
<sequence length="1821" mass="189550">MPDELGGDRPIGDAIVAWVARRCDLDPDRVDRDCPLVELGVSSVDAVELAGRLETRLGRPVPPTLLWEHPTVNQIEAALTGAAGFAAAPPPEPAADGPLLAVVGVGCRFPGGADGPSALWQMLITGRDAVRPVPEGRWHRAPGFSPPGGFLDEVARFDAAFFGIAPGEARLMDPQQRLLLEVAWEALAHAALDPAALRGTRTGVYVGISAGEYAHLTTAALDRVEGWTATGAALSIAANRISYLLDLHGPSLAVDTACSSSLVAVHLAARDLRAGDTDLALAGGVNLMLDPALTVAFERAGGLAAGGRCRPFAAEADGIVRGEGCGVVVLKRLTDAVRDGDRVLAVLRGSAVNSDGRSNGLVAPSPRAQEALLRRAYADAGCPPSAVDYVEAHGTGTPLGDPIEAGALGAVLGTGRRPDDPLLIGSVKSHLGHLEAAAGVAGFITAVLALQHGEVPPTLHAERPNPRIPLAGWGLRIAAAGRPLPDRDRPRRVGVSAFGFGGTNAHVVLESAPPPTGSAPAEGPAICVLTDRDQDRVRDQAAALAGWLPDHAGTDPADVAGTLARRGERGTARAAVVCRDTGSLAGALAALADGRSHPALATGDGRRGAERGVWVFAGYGAHWPAMGRHLLDAEPSFAAAVDELEAEFRAECGFGLREGLLDESALPVRRAQPVTFGMQVALAALWRSYGVRPAAVIGHSMGEVAAAVVAGALAPADGIRLINRRAGLLSRVGPGAMAVAELAEEEFGQLADDLPELSVAVVAAPRQLVVTGRPAAVATLTSRAAALGRAVHTLTTEGAGHSAAVDPLLPELRAALRDLRPGEPRLPFYSTVTTDRLPLDAAYWTANLRRPVRLADAVRRAAADGYGFFLEISPHPVLVRPLRATLAEAGVPDPLVTGTLRRDDPSAFDRALATLCAHGHRPPPSPARVLDLPAPPWRGDRHWIDPPPTPEESTRPALLAGLLGVTWQETPGVPDAPASEDGALVVTAPAAGALPDPAEALRFAAAAVAAAATGRRLWLVTCGGAAIGGEAGRPDLAWARGLVRTLAFEQPLSRATWLDLDPAEPPEIRAGRLAAERAADTGDDEVAWQDGRRYVARLMPRPAPARRPGRAVRAGAAYLITGGYGGLGLRVAHWLAAAGAGRLVLAGRSGPSAQARAEIDALTRSGVDVRVVLGDLAAGDTAERVVAAAGDGLAGVVHAAGVLHDGLVSQIDEAALERVWTPKVHGAWRLHRAVQESGAGLDWWVSFSSAAGLLGSPGQAAYAAANAWLDAFASWQRAHGVPASSLAWGTWSEVGGATGVQLPGLDPIRPGDGIAALAGLAAREPVTAGVLHFDPAAALAAFPEAGRLPFFAAVAGGPAPATARPPGQPGGTIEERLAGHLRNVLGEAPPRDIPLIDLGLDSLAAIRIKSLIETDFGQALPTALLVRGATLAEVAGALETPASAVRHEPPDISEMFGEGNGWGASEGGEGRGRAGGGGGGRGGEDPGGREGGGSHGVEARDAAERAAVRLFETVLGRRVPGIDWRAEPGELLRIVEAARREFGVPVKLDAPTPAALAVPLREAEQAVIETDGLTPLRAAGDGPPLFLAHPAGGSTFVYRQLVDLLDGGFPVFGLERLGDGESVPERAARYVGRIRRVWPDGPYRLAGWSFGGVLAYEIGRQLAHDGAEVTTLALIDAGLPIPMPAERAAELLAERFRGFVRYLNATYGTRFRPDEPIERVLDRMQDLLPPAVLRHQVDSHRDTRALDDYRPEGYGGPVTLYRCTRPTPWAVRDPRYEHTDAARGWDRCCTALRIVPVDGHHLNLLDPPAVDTIAADLRRLL</sequence>
<dbReference type="SUPFAM" id="SSF53901">
    <property type="entry name" value="Thiolase-like"/>
    <property type="match status" value="1"/>
</dbReference>
<dbReference type="Gene3D" id="3.40.47.10">
    <property type="match status" value="1"/>
</dbReference>
<evidence type="ECO:0000259" key="6">
    <source>
        <dbReference type="PROSITE" id="PS52004"/>
    </source>
</evidence>
<dbReference type="InterPro" id="IPR029058">
    <property type="entry name" value="AB_hydrolase_fold"/>
</dbReference>
<organism evidence="7 8">
    <name type="scientific">Paractinoplanes rishiriensis</name>
    <dbReference type="NCBI Taxonomy" id="1050105"/>
    <lineage>
        <taxon>Bacteria</taxon>
        <taxon>Bacillati</taxon>
        <taxon>Actinomycetota</taxon>
        <taxon>Actinomycetes</taxon>
        <taxon>Micromonosporales</taxon>
        <taxon>Micromonosporaceae</taxon>
        <taxon>Paractinoplanes</taxon>
    </lineage>
</organism>
<dbReference type="InterPro" id="IPR014030">
    <property type="entry name" value="Ketoacyl_synth_N"/>
</dbReference>
<dbReference type="SUPFAM" id="SSF51735">
    <property type="entry name" value="NAD(P)-binding Rossmann-fold domains"/>
    <property type="match status" value="2"/>
</dbReference>
<dbReference type="InterPro" id="IPR036736">
    <property type="entry name" value="ACP-like_sf"/>
</dbReference>
<gene>
    <name evidence="7" type="ORF">Ari01nite_50970</name>
</gene>
<dbReference type="Gene3D" id="1.10.1200.10">
    <property type="entry name" value="ACP-like"/>
    <property type="match status" value="2"/>
</dbReference>
<dbReference type="Pfam" id="PF00109">
    <property type="entry name" value="ketoacyl-synt"/>
    <property type="match status" value="1"/>
</dbReference>
<dbReference type="SUPFAM" id="SSF55048">
    <property type="entry name" value="Probable ACP-binding domain of malonyl-CoA ACP transacylase"/>
    <property type="match status" value="1"/>
</dbReference>
<evidence type="ECO:0000256" key="2">
    <source>
        <dbReference type="ARBA" id="ARBA00022553"/>
    </source>
</evidence>
<dbReference type="RefSeq" id="WP_203784676.1">
    <property type="nucleotide sequence ID" value="NZ_BOMV01000057.1"/>
</dbReference>
<dbReference type="InterPro" id="IPR018201">
    <property type="entry name" value="Ketoacyl_synth_AS"/>
</dbReference>
<accession>A0A919K2F2</accession>
<dbReference type="GO" id="GO:0004312">
    <property type="term" value="F:fatty acid synthase activity"/>
    <property type="evidence" value="ECO:0007669"/>
    <property type="project" value="TreeGrafter"/>
</dbReference>
<dbReference type="Gene3D" id="3.40.366.10">
    <property type="entry name" value="Malonyl-Coenzyme A Acyl Carrier Protein, domain 2"/>
    <property type="match status" value="1"/>
</dbReference>
<feature type="domain" description="Carrier" evidence="5">
    <location>
        <begin position="9"/>
        <end position="83"/>
    </location>
</feature>
<dbReference type="GO" id="GO:0004315">
    <property type="term" value="F:3-oxoacyl-[acyl-carrier-protein] synthase activity"/>
    <property type="evidence" value="ECO:0007669"/>
    <property type="project" value="InterPro"/>
</dbReference>
<dbReference type="SMART" id="SM00827">
    <property type="entry name" value="PKS_AT"/>
    <property type="match status" value="1"/>
</dbReference>
<dbReference type="GO" id="GO:0005737">
    <property type="term" value="C:cytoplasm"/>
    <property type="evidence" value="ECO:0007669"/>
    <property type="project" value="TreeGrafter"/>
</dbReference>
<dbReference type="SUPFAM" id="SSF53474">
    <property type="entry name" value="alpha/beta-Hydrolases"/>
    <property type="match status" value="1"/>
</dbReference>
<dbReference type="InterPro" id="IPR036291">
    <property type="entry name" value="NAD(P)-bd_dom_sf"/>
</dbReference>
<dbReference type="Gene3D" id="3.40.50.1820">
    <property type="entry name" value="alpha/beta hydrolase"/>
    <property type="match status" value="1"/>
</dbReference>
<dbReference type="PROSITE" id="PS50075">
    <property type="entry name" value="CARRIER"/>
    <property type="match status" value="2"/>
</dbReference>
<dbReference type="Pfam" id="PF00550">
    <property type="entry name" value="PP-binding"/>
    <property type="match status" value="2"/>
</dbReference>
<dbReference type="GO" id="GO:0071770">
    <property type="term" value="P:DIM/DIP cell wall layer assembly"/>
    <property type="evidence" value="ECO:0007669"/>
    <property type="project" value="TreeGrafter"/>
</dbReference>
<dbReference type="GO" id="GO:0031177">
    <property type="term" value="F:phosphopantetheine binding"/>
    <property type="evidence" value="ECO:0007669"/>
    <property type="project" value="InterPro"/>
</dbReference>
<dbReference type="GO" id="GO:0006633">
    <property type="term" value="P:fatty acid biosynthetic process"/>
    <property type="evidence" value="ECO:0007669"/>
    <property type="project" value="InterPro"/>
</dbReference>
<evidence type="ECO:0000256" key="3">
    <source>
        <dbReference type="ARBA" id="ARBA00022679"/>
    </source>
</evidence>
<evidence type="ECO:0000259" key="5">
    <source>
        <dbReference type="PROSITE" id="PS50075"/>
    </source>
</evidence>
<dbReference type="InterPro" id="IPR016035">
    <property type="entry name" value="Acyl_Trfase/lysoPLipase"/>
</dbReference>
<dbReference type="InterPro" id="IPR016036">
    <property type="entry name" value="Malonyl_transacylase_ACP-bd"/>
</dbReference>
<dbReference type="Gene3D" id="3.40.50.720">
    <property type="entry name" value="NAD(P)-binding Rossmann-like Domain"/>
    <property type="match status" value="1"/>
</dbReference>
<dbReference type="InterPro" id="IPR001227">
    <property type="entry name" value="Ac_transferase_dom_sf"/>
</dbReference>
<dbReference type="SMART" id="SM00823">
    <property type="entry name" value="PKS_PP"/>
    <property type="match status" value="2"/>
</dbReference>
<dbReference type="InterPro" id="IPR013968">
    <property type="entry name" value="PKS_KR"/>
</dbReference>
<dbReference type="InterPro" id="IPR050091">
    <property type="entry name" value="PKS_NRPS_Biosynth_Enz"/>
</dbReference>
<keyword evidence="2" id="KW-0597">Phosphoprotein</keyword>
<name>A0A919K2F2_9ACTN</name>
<keyword evidence="8" id="KW-1185">Reference proteome</keyword>